<evidence type="ECO:0000313" key="6">
    <source>
        <dbReference type="Proteomes" id="UP000292881"/>
    </source>
</evidence>
<dbReference type="PANTHER" id="PTHR43132:SF6">
    <property type="entry name" value="HTH-TYPE TRANSCRIPTIONAL REPRESSOR CZRA"/>
    <property type="match status" value="1"/>
</dbReference>
<dbReference type="Proteomes" id="UP000292881">
    <property type="component" value="Unassembled WGS sequence"/>
</dbReference>
<sequence length="321" mass="34613">MLRYVLDEQDVAAVRFGISPLCELGLSLRAVHAPEWFPLQLPWVRRTEASRADLDHAALDALIDDRMWTPDFLNPRPSSPLTRLDDELAALRDLPADRFHADLVAVHGRVPDALAGPPRAAIGRMVAALEELWAASFAPYWSRMRAVLEADVVHRGRQIAQQGLGAMLNGLTATVDFDGDVLRVRLRDPRDRTQAIVGTGLTLVPTMFTRRASAPVGDGPPMLMYPARGQGALWEAERVANPAALAGILGDTRASLLAALGDPASSTELGVRFGVTPSAVNQHLRALRDAGLLSSARHGRSVLYLRSELGSALLEGALPAS</sequence>
<dbReference type="SMART" id="SM00418">
    <property type="entry name" value="HTH_ARSR"/>
    <property type="match status" value="1"/>
</dbReference>
<dbReference type="EMBL" id="SDPL01000397">
    <property type="protein sequence ID" value="RXZ44337.1"/>
    <property type="molecule type" value="Genomic_DNA"/>
</dbReference>
<dbReference type="InterPro" id="IPR036388">
    <property type="entry name" value="WH-like_DNA-bd_sf"/>
</dbReference>
<dbReference type="RefSeq" id="WP_129235667.1">
    <property type="nucleotide sequence ID" value="NZ_JBHXVJ010000004.1"/>
</dbReference>
<evidence type="ECO:0000256" key="2">
    <source>
        <dbReference type="ARBA" id="ARBA00023125"/>
    </source>
</evidence>
<dbReference type="PANTHER" id="PTHR43132">
    <property type="entry name" value="ARSENICAL RESISTANCE OPERON REPRESSOR ARSR-RELATED"/>
    <property type="match status" value="1"/>
</dbReference>
<dbReference type="InterPro" id="IPR011991">
    <property type="entry name" value="ArsR-like_HTH"/>
</dbReference>
<dbReference type="SUPFAM" id="SSF46785">
    <property type="entry name" value="Winged helix' DNA-binding domain"/>
    <property type="match status" value="1"/>
</dbReference>
<keyword evidence="1" id="KW-0805">Transcription regulation</keyword>
<dbReference type="Pfam" id="PF12840">
    <property type="entry name" value="HTH_20"/>
    <property type="match status" value="1"/>
</dbReference>
<reference evidence="5 6" key="1">
    <citation type="submission" date="2019-01" db="EMBL/GenBank/DDBJ databases">
        <authorList>
            <person name="Li J."/>
        </authorList>
    </citation>
    <scope>NUCLEOTIDE SEQUENCE [LARGE SCALE GENOMIC DNA]</scope>
    <source>
        <strain evidence="5 6">CGMCC 4.7180</strain>
    </source>
</reference>
<dbReference type="CDD" id="cd00090">
    <property type="entry name" value="HTH_ARSR"/>
    <property type="match status" value="1"/>
</dbReference>
<dbReference type="InterPro" id="IPR051011">
    <property type="entry name" value="Metal_resp_trans_reg"/>
</dbReference>
<evidence type="ECO:0000256" key="3">
    <source>
        <dbReference type="ARBA" id="ARBA00023163"/>
    </source>
</evidence>
<name>A0A4Q2JE86_9MICO</name>
<comment type="caution">
    <text evidence="5">The sequence shown here is derived from an EMBL/GenBank/DDBJ whole genome shotgun (WGS) entry which is preliminary data.</text>
</comment>
<dbReference type="Gene3D" id="1.10.10.10">
    <property type="entry name" value="Winged helix-like DNA-binding domain superfamily/Winged helix DNA-binding domain"/>
    <property type="match status" value="1"/>
</dbReference>
<dbReference type="InterPro" id="IPR036390">
    <property type="entry name" value="WH_DNA-bd_sf"/>
</dbReference>
<protein>
    <submittedName>
        <fullName evidence="5">Transcriptional regulator</fullName>
    </submittedName>
</protein>
<evidence type="ECO:0000256" key="1">
    <source>
        <dbReference type="ARBA" id="ARBA00023015"/>
    </source>
</evidence>
<dbReference type="OrthoDB" id="3460651at2"/>
<dbReference type="InterPro" id="IPR045981">
    <property type="entry name" value="DUF5937"/>
</dbReference>
<organism evidence="5 6">
    <name type="scientific">Agromyces binzhouensis</name>
    <dbReference type="NCBI Taxonomy" id="1817495"/>
    <lineage>
        <taxon>Bacteria</taxon>
        <taxon>Bacillati</taxon>
        <taxon>Actinomycetota</taxon>
        <taxon>Actinomycetes</taxon>
        <taxon>Micrococcales</taxon>
        <taxon>Microbacteriaceae</taxon>
        <taxon>Agromyces</taxon>
    </lineage>
</organism>
<feature type="domain" description="HTH arsR-type" evidence="4">
    <location>
        <begin position="243"/>
        <end position="318"/>
    </location>
</feature>
<dbReference type="AlphaFoldDB" id="A0A4Q2JE86"/>
<proteinExistence type="predicted"/>
<keyword evidence="2" id="KW-0238">DNA-binding</keyword>
<accession>A0A4Q2JE86</accession>
<dbReference type="Pfam" id="PF19361">
    <property type="entry name" value="DUF5937"/>
    <property type="match status" value="1"/>
</dbReference>
<dbReference type="InterPro" id="IPR001845">
    <property type="entry name" value="HTH_ArsR_DNA-bd_dom"/>
</dbReference>
<evidence type="ECO:0000259" key="4">
    <source>
        <dbReference type="SMART" id="SM00418"/>
    </source>
</evidence>
<keyword evidence="3" id="KW-0804">Transcription</keyword>
<dbReference type="GO" id="GO:0003700">
    <property type="term" value="F:DNA-binding transcription factor activity"/>
    <property type="evidence" value="ECO:0007669"/>
    <property type="project" value="InterPro"/>
</dbReference>
<gene>
    <name evidence="5" type="ORF">ESO86_14775</name>
</gene>
<dbReference type="GO" id="GO:0003677">
    <property type="term" value="F:DNA binding"/>
    <property type="evidence" value="ECO:0007669"/>
    <property type="project" value="UniProtKB-KW"/>
</dbReference>
<evidence type="ECO:0000313" key="5">
    <source>
        <dbReference type="EMBL" id="RXZ44337.1"/>
    </source>
</evidence>
<keyword evidence="6" id="KW-1185">Reference proteome</keyword>